<keyword evidence="2 6" id="KW-0812">Transmembrane</keyword>
<dbReference type="OrthoDB" id="384184at2"/>
<feature type="region of interest" description="Disordered" evidence="5">
    <location>
        <begin position="403"/>
        <end position="443"/>
    </location>
</feature>
<evidence type="ECO:0000256" key="4">
    <source>
        <dbReference type="ARBA" id="ARBA00023136"/>
    </source>
</evidence>
<comment type="caution">
    <text evidence="7">The sequence shown here is derived from an EMBL/GenBank/DDBJ whole genome shotgun (WGS) entry which is preliminary data.</text>
</comment>
<feature type="transmembrane region" description="Helical" evidence="6">
    <location>
        <begin position="7"/>
        <end position="25"/>
    </location>
</feature>
<evidence type="ECO:0000256" key="3">
    <source>
        <dbReference type="ARBA" id="ARBA00022989"/>
    </source>
</evidence>
<reference evidence="7 8" key="1">
    <citation type="submission" date="2015-09" db="EMBL/GenBank/DDBJ databases">
        <title>Genome of Desulfovibrio dechloracetivorans BerOc1, a mercury methylating strain isolated from highly hydrocarbons and metals contaminated coastal sediments.</title>
        <authorList>
            <person name="Goni Urriza M."/>
            <person name="Gassie C."/>
            <person name="Bouchez O."/>
            <person name="Klopp C."/>
            <person name="Ranchou-Peyruse A."/>
            <person name="Remy G."/>
        </authorList>
    </citation>
    <scope>NUCLEOTIDE SEQUENCE [LARGE SCALE GENOMIC DNA]</scope>
    <source>
        <strain evidence="7 8">BerOc1</strain>
    </source>
</reference>
<evidence type="ECO:0008006" key="9">
    <source>
        <dbReference type="Google" id="ProtNLM"/>
    </source>
</evidence>
<keyword evidence="3 6" id="KW-1133">Transmembrane helix</keyword>
<dbReference type="InterPro" id="IPR021147">
    <property type="entry name" value="DUF697"/>
</dbReference>
<dbReference type="Proteomes" id="UP000181901">
    <property type="component" value="Unassembled WGS sequence"/>
</dbReference>
<name>A0A1J5MV59_9BACT</name>
<dbReference type="Pfam" id="PF05128">
    <property type="entry name" value="DUF697"/>
    <property type="match status" value="1"/>
</dbReference>
<evidence type="ECO:0000313" key="7">
    <source>
        <dbReference type="EMBL" id="OIQ50501.1"/>
    </source>
</evidence>
<protein>
    <recommendedName>
        <fullName evidence="9">DUF697 domain-containing protein</fullName>
    </recommendedName>
</protein>
<feature type="compositionally biased region" description="Basic and acidic residues" evidence="5">
    <location>
        <begin position="417"/>
        <end position="443"/>
    </location>
</feature>
<dbReference type="RefSeq" id="WP_071545937.1">
    <property type="nucleotide sequence ID" value="NZ_LKAQ01000004.1"/>
</dbReference>
<evidence type="ECO:0000313" key="8">
    <source>
        <dbReference type="Proteomes" id="UP000181901"/>
    </source>
</evidence>
<feature type="transmembrane region" description="Helical" evidence="6">
    <location>
        <begin position="45"/>
        <end position="67"/>
    </location>
</feature>
<dbReference type="EMBL" id="LKAQ01000004">
    <property type="protein sequence ID" value="OIQ50501.1"/>
    <property type="molecule type" value="Genomic_DNA"/>
</dbReference>
<keyword evidence="4 6" id="KW-0472">Membrane</keyword>
<dbReference type="GO" id="GO:0016020">
    <property type="term" value="C:membrane"/>
    <property type="evidence" value="ECO:0007669"/>
    <property type="project" value="UniProtKB-SubCell"/>
</dbReference>
<comment type="subcellular location">
    <subcellularLocation>
        <location evidence="1">Membrane</location>
        <topology evidence="1">Multi-pass membrane protein</topology>
    </subcellularLocation>
</comment>
<dbReference type="AlphaFoldDB" id="A0A1J5MV59"/>
<gene>
    <name evidence="7" type="ORF">BerOc1_02439</name>
</gene>
<proteinExistence type="predicted"/>
<evidence type="ECO:0000256" key="2">
    <source>
        <dbReference type="ARBA" id="ARBA00022692"/>
    </source>
</evidence>
<sequence length="443" mass="46628">MSKQMKNFLTIAGIVILGAFLAFLYDCIAGLADFAGRINPALAPWVFWGLMGVVLASLAWWLSLALVRPRPLLVHADPTPEELAGFRRELVKRLARNRVLRDSGVDVRDESGLELGLEVLRRRADEEIRSTAKRVFIGSAVSQNGRLDSLVVLFLISRLAWRISKLYAQRPHYRELVNLYVNIAATSFLAGSIEEFGIEEYIHELMGPLVAGSALGVMPGAEAVASTVTSSVLSGSTNALLAMRCGIVARNYMSLDLDRRGAMRRSATLEAARMFMSISGETVAQVTKLLVKGSSRAVRGGAKKAFTSVGKGVTGAAGSVGRGVSGAAGAVGDGAKSVGRGARDIGRGVTDSARSVVDGVDRALDKVVDGTAGAAKRSARTVRSAADGAGRLAKRAGGAVSGAAGSAKGALRSTGKSVEKGVRSVRDTLLRRKKKPGDEPKDV</sequence>
<evidence type="ECO:0000256" key="1">
    <source>
        <dbReference type="ARBA" id="ARBA00004141"/>
    </source>
</evidence>
<evidence type="ECO:0000256" key="5">
    <source>
        <dbReference type="SAM" id="MobiDB-lite"/>
    </source>
</evidence>
<keyword evidence="8" id="KW-1185">Reference proteome</keyword>
<accession>A0A1J5MV59</accession>
<evidence type="ECO:0000256" key="6">
    <source>
        <dbReference type="SAM" id="Phobius"/>
    </source>
</evidence>
<organism evidence="7 8">
    <name type="scientific">Pseudodesulfovibrio hydrargyri</name>
    <dbReference type="NCBI Taxonomy" id="2125990"/>
    <lineage>
        <taxon>Bacteria</taxon>
        <taxon>Pseudomonadati</taxon>
        <taxon>Thermodesulfobacteriota</taxon>
        <taxon>Desulfovibrionia</taxon>
        <taxon>Desulfovibrionales</taxon>
        <taxon>Desulfovibrionaceae</taxon>
    </lineage>
</organism>